<reference evidence="5 6" key="1">
    <citation type="submission" date="2018-03" db="EMBL/GenBank/DDBJ databases">
        <title>Genomic Encyclopedia of Archaeal and Bacterial Type Strains, Phase II (KMG-II): from individual species to whole genera.</title>
        <authorList>
            <person name="Goeker M."/>
        </authorList>
    </citation>
    <scope>NUCLEOTIDE SEQUENCE [LARGE SCALE GENOMIC DNA]</scope>
    <source>
        <strain evidence="5 6">DSM 45601</strain>
    </source>
</reference>
<dbReference type="SMART" id="SM00342">
    <property type="entry name" value="HTH_ARAC"/>
    <property type="match status" value="1"/>
</dbReference>
<keyword evidence="3" id="KW-0804">Transcription</keyword>
<organism evidence="5 6">
    <name type="scientific">Allonocardiopsis opalescens</name>
    <dbReference type="NCBI Taxonomy" id="1144618"/>
    <lineage>
        <taxon>Bacteria</taxon>
        <taxon>Bacillati</taxon>
        <taxon>Actinomycetota</taxon>
        <taxon>Actinomycetes</taxon>
        <taxon>Streptosporangiales</taxon>
        <taxon>Allonocardiopsis</taxon>
    </lineage>
</organism>
<keyword evidence="1" id="KW-0805">Transcription regulation</keyword>
<dbReference type="GO" id="GO:0003700">
    <property type="term" value="F:DNA-binding transcription factor activity"/>
    <property type="evidence" value="ECO:0007669"/>
    <property type="project" value="InterPro"/>
</dbReference>
<dbReference type="GO" id="GO:0043565">
    <property type="term" value="F:sequence-specific DNA binding"/>
    <property type="evidence" value="ECO:0007669"/>
    <property type="project" value="InterPro"/>
</dbReference>
<dbReference type="PANTHER" id="PTHR46796">
    <property type="entry name" value="HTH-TYPE TRANSCRIPTIONAL ACTIVATOR RHAS-RELATED"/>
    <property type="match status" value="1"/>
</dbReference>
<name>A0A2T0Q9G4_9ACTN</name>
<accession>A0A2T0Q9G4</accession>
<sequence length="280" mass="29958">MRTETFSGELGEGRMVFAAPAPALRRHVVRYLGYAERTRFTRRREAPGATVPLIINFGSPLVLRPSGGAPQRFGLGLVAGLADRVGIVDSGGEQTGLQIDLTPLAARLFLDMPMGGLTNQAVPLEDVLGRGAAPVVDRLRALPGWPERFALLDEVIGARIAAARAVPPAVAEAWRRLHRAGGAVPIAALAADLGCNRSHLSGAFRHHLGLPPKTFARVLRFRAVVTDLARARTRPLLADLAARHGYADQAHLNRDFLEFAGITPTDHLRRSASGHGVVDG</sequence>
<dbReference type="PANTHER" id="PTHR46796:SF15">
    <property type="entry name" value="BLL1074 PROTEIN"/>
    <property type="match status" value="1"/>
</dbReference>
<proteinExistence type="predicted"/>
<keyword evidence="6" id="KW-1185">Reference proteome</keyword>
<evidence type="ECO:0000259" key="4">
    <source>
        <dbReference type="PROSITE" id="PS01124"/>
    </source>
</evidence>
<dbReference type="InterPro" id="IPR050204">
    <property type="entry name" value="AraC_XylS_family_regulators"/>
</dbReference>
<dbReference type="Pfam" id="PF12833">
    <property type="entry name" value="HTH_18"/>
    <property type="match status" value="1"/>
</dbReference>
<gene>
    <name evidence="5" type="ORF">CLV72_102116</name>
</gene>
<dbReference type="InterPro" id="IPR018060">
    <property type="entry name" value="HTH_AraC"/>
</dbReference>
<protein>
    <submittedName>
        <fullName evidence="5">AraC family transcriptional regulator</fullName>
    </submittedName>
</protein>
<feature type="domain" description="HTH araC/xylS-type" evidence="4">
    <location>
        <begin position="186"/>
        <end position="270"/>
    </location>
</feature>
<evidence type="ECO:0000313" key="5">
    <source>
        <dbReference type="EMBL" id="PRY00485.1"/>
    </source>
</evidence>
<dbReference type="PROSITE" id="PS01124">
    <property type="entry name" value="HTH_ARAC_FAMILY_2"/>
    <property type="match status" value="1"/>
</dbReference>
<evidence type="ECO:0000313" key="6">
    <source>
        <dbReference type="Proteomes" id="UP000237846"/>
    </source>
</evidence>
<dbReference type="EMBL" id="PVZC01000002">
    <property type="protein sequence ID" value="PRY00485.1"/>
    <property type="molecule type" value="Genomic_DNA"/>
</dbReference>
<keyword evidence="2" id="KW-0238">DNA-binding</keyword>
<dbReference type="Gene3D" id="1.10.10.60">
    <property type="entry name" value="Homeodomain-like"/>
    <property type="match status" value="1"/>
</dbReference>
<dbReference type="Proteomes" id="UP000237846">
    <property type="component" value="Unassembled WGS sequence"/>
</dbReference>
<dbReference type="AlphaFoldDB" id="A0A2T0Q9G4"/>
<comment type="caution">
    <text evidence="5">The sequence shown here is derived from an EMBL/GenBank/DDBJ whole genome shotgun (WGS) entry which is preliminary data.</text>
</comment>
<evidence type="ECO:0000256" key="1">
    <source>
        <dbReference type="ARBA" id="ARBA00023015"/>
    </source>
</evidence>
<evidence type="ECO:0000256" key="3">
    <source>
        <dbReference type="ARBA" id="ARBA00023163"/>
    </source>
</evidence>
<evidence type="ECO:0000256" key="2">
    <source>
        <dbReference type="ARBA" id="ARBA00023125"/>
    </source>
</evidence>